<keyword evidence="2" id="KW-1185">Reference proteome</keyword>
<dbReference type="Proteomes" id="UP000215914">
    <property type="component" value="Unassembled WGS sequence"/>
</dbReference>
<evidence type="ECO:0000313" key="2">
    <source>
        <dbReference type="Proteomes" id="UP000215914"/>
    </source>
</evidence>
<evidence type="ECO:0000313" key="1">
    <source>
        <dbReference type="EMBL" id="KAF5757511.1"/>
    </source>
</evidence>
<comment type="caution">
    <text evidence="1">The sequence shown here is derived from an EMBL/GenBank/DDBJ whole genome shotgun (WGS) entry which is preliminary data.</text>
</comment>
<organism evidence="1 2">
    <name type="scientific">Helianthus annuus</name>
    <name type="common">Common sunflower</name>
    <dbReference type="NCBI Taxonomy" id="4232"/>
    <lineage>
        <taxon>Eukaryota</taxon>
        <taxon>Viridiplantae</taxon>
        <taxon>Streptophyta</taxon>
        <taxon>Embryophyta</taxon>
        <taxon>Tracheophyta</taxon>
        <taxon>Spermatophyta</taxon>
        <taxon>Magnoliopsida</taxon>
        <taxon>eudicotyledons</taxon>
        <taxon>Gunneridae</taxon>
        <taxon>Pentapetalae</taxon>
        <taxon>asterids</taxon>
        <taxon>campanulids</taxon>
        <taxon>Asterales</taxon>
        <taxon>Asteraceae</taxon>
        <taxon>Asteroideae</taxon>
        <taxon>Heliantheae alliance</taxon>
        <taxon>Heliantheae</taxon>
        <taxon>Helianthus</taxon>
    </lineage>
</organism>
<reference evidence="1" key="2">
    <citation type="submission" date="2020-06" db="EMBL/GenBank/DDBJ databases">
        <title>Helianthus annuus Genome sequencing and assembly Release 2.</title>
        <authorList>
            <person name="Gouzy J."/>
            <person name="Langlade N."/>
            <person name="Munos S."/>
        </authorList>
    </citation>
    <scope>NUCLEOTIDE SEQUENCE</scope>
    <source>
        <tissue evidence="1">Leaves</tissue>
    </source>
</reference>
<proteinExistence type="predicted"/>
<name>A0A9K3GWH9_HELAN</name>
<dbReference type="AlphaFoldDB" id="A0A9K3GWH9"/>
<reference evidence="1" key="1">
    <citation type="journal article" date="2017" name="Nature">
        <title>The sunflower genome provides insights into oil metabolism, flowering and Asterid evolution.</title>
        <authorList>
            <person name="Badouin H."/>
            <person name="Gouzy J."/>
            <person name="Grassa C.J."/>
            <person name="Murat F."/>
            <person name="Staton S.E."/>
            <person name="Cottret L."/>
            <person name="Lelandais-Briere C."/>
            <person name="Owens G.L."/>
            <person name="Carrere S."/>
            <person name="Mayjonade B."/>
            <person name="Legrand L."/>
            <person name="Gill N."/>
            <person name="Kane N.C."/>
            <person name="Bowers J.E."/>
            <person name="Hubner S."/>
            <person name="Bellec A."/>
            <person name="Berard A."/>
            <person name="Berges H."/>
            <person name="Blanchet N."/>
            <person name="Boniface M.C."/>
            <person name="Brunel D."/>
            <person name="Catrice O."/>
            <person name="Chaidir N."/>
            <person name="Claudel C."/>
            <person name="Donnadieu C."/>
            <person name="Faraut T."/>
            <person name="Fievet G."/>
            <person name="Helmstetter N."/>
            <person name="King M."/>
            <person name="Knapp S.J."/>
            <person name="Lai Z."/>
            <person name="Le Paslier M.C."/>
            <person name="Lippi Y."/>
            <person name="Lorenzon L."/>
            <person name="Mandel J.R."/>
            <person name="Marage G."/>
            <person name="Marchand G."/>
            <person name="Marquand E."/>
            <person name="Bret-Mestries E."/>
            <person name="Morien E."/>
            <person name="Nambeesan S."/>
            <person name="Nguyen T."/>
            <person name="Pegot-Espagnet P."/>
            <person name="Pouilly N."/>
            <person name="Raftis F."/>
            <person name="Sallet E."/>
            <person name="Schiex T."/>
            <person name="Thomas J."/>
            <person name="Vandecasteele C."/>
            <person name="Vares D."/>
            <person name="Vear F."/>
            <person name="Vautrin S."/>
            <person name="Crespi M."/>
            <person name="Mangin B."/>
            <person name="Burke J.M."/>
            <person name="Salse J."/>
            <person name="Munos S."/>
            <person name="Vincourt P."/>
            <person name="Rieseberg L.H."/>
            <person name="Langlade N.B."/>
        </authorList>
    </citation>
    <scope>NUCLEOTIDE SEQUENCE</scope>
    <source>
        <tissue evidence="1">Leaves</tissue>
    </source>
</reference>
<sequence>MHNNLQPRAASREHQVMSLQPDFIAEHGYSASWTKHSDCLSDPLISFASKYGFNLYPFTTCLKWSSKSSISMSP</sequence>
<accession>A0A9K3GWH9</accession>
<dbReference type="EMBL" id="MNCJ02000332">
    <property type="protein sequence ID" value="KAF5757511.1"/>
    <property type="molecule type" value="Genomic_DNA"/>
</dbReference>
<gene>
    <name evidence="1" type="ORF">HanXRQr2_Chr17g0827601</name>
</gene>
<dbReference type="Gramene" id="mRNA:HanXRQr2_Chr17g0827601">
    <property type="protein sequence ID" value="mRNA:HanXRQr2_Chr17g0827601"/>
    <property type="gene ID" value="HanXRQr2_Chr17g0827601"/>
</dbReference>
<protein>
    <submittedName>
        <fullName evidence="1">Uncharacterized protein</fullName>
    </submittedName>
</protein>